<dbReference type="PANTHER" id="PTHR43429:SF3">
    <property type="entry name" value="NITRITE REDUCTASE [NAD(P)H]"/>
    <property type="match status" value="1"/>
</dbReference>
<keyword evidence="3" id="KW-0274">FAD</keyword>
<dbReference type="Proteomes" id="UP000198625">
    <property type="component" value="Unassembled WGS sequence"/>
</dbReference>
<keyword evidence="7" id="KW-1185">Reference proteome</keyword>
<dbReference type="Gene3D" id="3.50.50.60">
    <property type="entry name" value="FAD/NAD(P)-binding domain"/>
    <property type="match status" value="2"/>
</dbReference>
<dbReference type="SUPFAM" id="SSF51905">
    <property type="entry name" value="FAD/NAD(P)-binding domain"/>
    <property type="match status" value="2"/>
</dbReference>
<dbReference type="Gene3D" id="3.30.390.30">
    <property type="match status" value="1"/>
</dbReference>
<sequence>MTLKYVIIGNGMAGLSAAKEIRNLDKNGSITIISSEEYLTYYRLKLSHYISKTFEDKELLIYKEDWYRKNNIEVILEKIVENIDTDKKQIKLDDGKIVTYDKLLLANGSKPFVPPITGKFKEGVFALRTLKDLKYIKNYFEKCEDITVIGGGLLGLEAAWAIKQLGKKVNVVEFFPYLLPRQLDKEMADIVSKKLSDSGLKLYFDTAAEEILGEVKAEGLKFKDGGQIKTDAILFSAGIRPNIDLVRETSIEFDKGVKVDSYLKTNIEDVYAAGDIAEVNGIVLGLWTAATEQGKIAGANMTGENKEYKIPEPFTTLSIGDISLFSIGNVKDYTEVLKHDEGENHFRLFVADNKLVGGILLGDISKMNSVKKAVNGNMDISDLIKEGLSCKEIIEKL</sequence>
<keyword evidence="2" id="KW-0285">Flavoprotein</keyword>
<dbReference type="AlphaFoldDB" id="A0A1H3Q1K4"/>
<proteinExistence type="predicted"/>
<evidence type="ECO:0000313" key="6">
    <source>
        <dbReference type="EMBL" id="SDZ06619.1"/>
    </source>
</evidence>
<protein>
    <submittedName>
        <fullName evidence="6">Nitrite reductase (NADH) large subunit</fullName>
    </submittedName>
</protein>
<accession>A0A1H3Q1K4</accession>
<organism evidence="6 7">
    <name type="scientific">Proteiniborus ethanoligenes</name>
    <dbReference type="NCBI Taxonomy" id="415015"/>
    <lineage>
        <taxon>Bacteria</taxon>
        <taxon>Bacillati</taxon>
        <taxon>Bacillota</taxon>
        <taxon>Clostridia</taxon>
        <taxon>Eubacteriales</taxon>
        <taxon>Proteiniborus</taxon>
    </lineage>
</organism>
<feature type="domain" description="NADH-rubredoxin oxidoreductase C-terminal" evidence="5">
    <location>
        <begin position="313"/>
        <end position="375"/>
    </location>
</feature>
<dbReference type="RefSeq" id="WP_091729925.1">
    <property type="nucleotide sequence ID" value="NZ_FNQE01000017.1"/>
</dbReference>
<name>A0A1H3Q1K4_9FIRM</name>
<feature type="domain" description="FAD/NAD(P)-binding" evidence="4">
    <location>
        <begin position="4"/>
        <end position="294"/>
    </location>
</feature>
<evidence type="ECO:0000259" key="5">
    <source>
        <dbReference type="Pfam" id="PF18267"/>
    </source>
</evidence>
<evidence type="ECO:0000259" key="4">
    <source>
        <dbReference type="Pfam" id="PF07992"/>
    </source>
</evidence>
<dbReference type="InterPro" id="IPR016156">
    <property type="entry name" value="FAD/NAD-linked_Rdtase_dimer_sf"/>
</dbReference>
<dbReference type="Pfam" id="PF07992">
    <property type="entry name" value="Pyr_redox_2"/>
    <property type="match status" value="1"/>
</dbReference>
<comment type="cofactor">
    <cofactor evidence="1">
        <name>FAD</name>
        <dbReference type="ChEBI" id="CHEBI:57692"/>
    </cofactor>
</comment>
<gene>
    <name evidence="6" type="ORF">SAMN05660462_01727</name>
</gene>
<evidence type="ECO:0000256" key="3">
    <source>
        <dbReference type="ARBA" id="ARBA00022827"/>
    </source>
</evidence>
<dbReference type="Pfam" id="PF18267">
    <property type="entry name" value="Rubredoxin_C"/>
    <property type="match status" value="1"/>
</dbReference>
<reference evidence="6 7" key="1">
    <citation type="submission" date="2016-10" db="EMBL/GenBank/DDBJ databases">
        <authorList>
            <person name="de Groot N.N."/>
        </authorList>
    </citation>
    <scope>NUCLEOTIDE SEQUENCE [LARGE SCALE GENOMIC DNA]</scope>
    <source>
        <strain evidence="6 7">DSM 21650</strain>
    </source>
</reference>
<dbReference type="InterPro" id="IPR041575">
    <property type="entry name" value="Rubredoxin_C"/>
</dbReference>
<evidence type="ECO:0000313" key="7">
    <source>
        <dbReference type="Proteomes" id="UP000198625"/>
    </source>
</evidence>
<dbReference type="InterPro" id="IPR036188">
    <property type="entry name" value="FAD/NAD-bd_sf"/>
</dbReference>
<dbReference type="PRINTS" id="PR00411">
    <property type="entry name" value="PNDRDTASEI"/>
</dbReference>
<dbReference type="PRINTS" id="PR00368">
    <property type="entry name" value="FADPNR"/>
</dbReference>
<evidence type="ECO:0000256" key="2">
    <source>
        <dbReference type="ARBA" id="ARBA00022630"/>
    </source>
</evidence>
<dbReference type="EMBL" id="FNQE01000017">
    <property type="protein sequence ID" value="SDZ06619.1"/>
    <property type="molecule type" value="Genomic_DNA"/>
</dbReference>
<evidence type="ECO:0000256" key="1">
    <source>
        <dbReference type="ARBA" id="ARBA00001974"/>
    </source>
</evidence>
<dbReference type="GO" id="GO:0016491">
    <property type="term" value="F:oxidoreductase activity"/>
    <property type="evidence" value="ECO:0007669"/>
    <property type="project" value="InterPro"/>
</dbReference>
<dbReference type="PANTHER" id="PTHR43429">
    <property type="entry name" value="PYRIDINE NUCLEOTIDE-DISULFIDE OXIDOREDUCTASE DOMAIN-CONTAINING"/>
    <property type="match status" value="1"/>
</dbReference>
<dbReference type="InterPro" id="IPR050260">
    <property type="entry name" value="FAD-bd_OxRdtase"/>
</dbReference>
<dbReference type="InterPro" id="IPR023753">
    <property type="entry name" value="FAD/NAD-binding_dom"/>
</dbReference>
<dbReference type="STRING" id="415015.SAMN05660462_01727"/>
<dbReference type="OrthoDB" id="9807946at2"/>